<sequence>ELDAIKKSRLRCVQDIEADPNNILLWKGLLVPDNPPYNKGAFQIEISFPSEYPFKAPTVTFKTKIYHPNVNEIGEVCLPLISATKWSPFTKADQVIQELISLVNTPKPEQPMRPELAREFTEDYERFLSNAEEHTCQFSEKRPCERPA</sequence>
<organism evidence="8 9">
    <name type="scientific">Varanus komodoensis</name>
    <name type="common">Komodo dragon</name>
    <dbReference type="NCBI Taxonomy" id="61221"/>
    <lineage>
        <taxon>Eukaryota</taxon>
        <taxon>Metazoa</taxon>
        <taxon>Chordata</taxon>
        <taxon>Craniata</taxon>
        <taxon>Vertebrata</taxon>
        <taxon>Euteleostomi</taxon>
        <taxon>Lepidosauria</taxon>
        <taxon>Squamata</taxon>
        <taxon>Bifurcata</taxon>
        <taxon>Unidentata</taxon>
        <taxon>Episquamata</taxon>
        <taxon>Toxicofera</taxon>
        <taxon>Anguimorpha</taxon>
        <taxon>Paleoanguimorpha</taxon>
        <taxon>Varanoidea</taxon>
        <taxon>Varanidae</taxon>
        <taxon>Varanus</taxon>
    </lineage>
</organism>
<protein>
    <recommendedName>
        <fullName evidence="2">E2 ubiquitin-conjugating enzyme</fullName>
        <ecNumber evidence="2">2.3.2.23</ecNumber>
    </recommendedName>
</protein>
<keyword evidence="6" id="KW-0547">Nucleotide-binding</keyword>
<dbReference type="EC" id="2.3.2.23" evidence="2"/>
<dbReference type="SMART" id="SM00212">
    <property type="entry name" value="UBCc"/>
    <property type="match status" value="1"/>
</dbReference>
<evidence type="ECO:0000313" key="8">
    <source>
        <dbReference type="Ensembl" id="ENSVKKP00000021901.1"/>
    </source>
</evidence>
<dbReference type="AlphaFoldDB" id="A0A8D2LHR2"/>
<dbReference type="GO" id="GO:0005524">
    <property type="term" value="F:ATP binding"/>
    <property type="evidence" value="ECO:0007669"/>
    <property type="project" value="UniProtKB-UniRule"/>
</dbReference>
<evidence type="ECO:0000256" key="2">
    <source>
        <dbReference type="ARBA" id="ARBA00012486"/>
    </source>
</evidence>
<evidence type="ECO:0000256" key="5">
    <source>
        <dbReference type="PROSITE-ProRule" id="PRU10133"/>
    </source>
</evidence>
<reference evidence="8" key="2">
    <citation type="submission" date="2025-09" db="UniProtKB">
        <authorList>
            <consortium name="Ensembl"/>
        </authorList>
    </citation>
    <scope>IDENTIFICATION</scope>
</reference>
<dbReference type="PANTHER" id="PTHR24068">
    <property type="entry name" value="UBIQUITIN-CONJUGATING ENZYME E2"/>
    <property type="match status" value="1"/>
</dbReference>
<dbReference type="Ensembl" id="ENSVKKT00000022447.1">
    <property type="protein sequence ID" value="ENSVKKP00000021901.1"/>
    <property type="gene ID" value="ENSVKKG00000014627.1"/>
</dbReference>
<name>A0A8D2LHR2_VARKO</name>
<feature type="active site" description="Glycyl thioester intermediate" evidence="5">
    <location>
        <position position="77"/>
    </location>
</feature>
<dbReference type="PROSITE" id="PS00183">
    <property type="entry name" value="UBC_1"/>
    <property type="match status" value="1"/>
</dbReference>
<dbReference type="Gene3D" id="3.10.110.10">
    <property type="entry name" value="Ubiquitin Conjugating Enzyme"/>
    <property type="match status" value="1"/>
</dbReference>
<dbReference type="PROSITE" id="PS50127">
    <property type="entry name" value="UBC_2"/>
    <property type="match status" value="1"/>
</dbReference>
<comment type="catalytic activity">
    <reaction evidence="1">
        <text>S-ubiquitinyl-[E1 ubiquitin-activating enzyme]-L-cysteine + [E2 ubiquitin-conjugating enzyme]-L-cysteine = [E1 ubiquitin-activating enzyme]-L-cysteine + S-ubiquitinyl-[E2 ubiquitin-conjugating enzyme]-L-cysteine.</text>
        <dbReference type="EC" id="2.3.2.23"/>
    </reaction>
</comment>
<evidence type="ECO:0000259" key="7">
    <source>
        <dbReference type="PROSITE" id="PS50127"/>
    </source>
</evidence>
<keyword evidence="3" id="KW-0808">Transferase</keyword>
<reference evidence="8" key="1">
    <citation type="submission" date="2025-08" db="UniProtKB">
        <authorList>
            <consortium name="Ensembl"/>
        </authorList>
    </citation>
    <scope>IDENTIFICATION</scope>
</reference>
<keyword evidence="9" id="KW-1185">Reference proteome</keyword>
<evidence type="ECO:0000256" key="6">
    <source>
        <dbReference type="RuleBase" id="RU362109"/>
    </source>
</evidence>
<proteinExistence type="inferred from homology"/>
<accession>A0A8D2LHR2</accession>
<keyword evidence="4 6" id="KW-0833">Ubl conjugation pathway</keyword>
<dbReference type="CDD" id="cd23801">
    <property type="entry name" value="UBCc_UBE2L3"/>
    <property type="match status" value="1"/>
</dbReference>
<evidence type="ECO:0000256" key="3">
    <source>
        <dbReference type="ARBA" id="ARBA00022679"/>
    </source>
</evidence>
<dbReference type="GO" id="GO:0061631">
    <property type="term" value="F:ubiquitin conjugating enzyme activity"/>
    <property type="evidence" value="ECO:0007669"/>
    <property type="project" value="UniProtKB-EC"/>
</dbReference>
<dbReference type="InterPro" id="IPR000608">
    <property type="entry name" value="UBC"/>
</dbReference>
<dbReference type="Proteomes" id="UP000694545">
    <property type="component" value="Unplaced"/>
</dbReference>
<dbReference type="FunFam" id="3.10.110.10:FF:000011">
    <property type="entry name" value="Ubiquitin-conjugating enzyme E2 L3"/>
    <property type="match status" value="1"/>
</dbReference>
<evidence type="ECO:0000313" key="9">
    <source>
        <dbReference type="Proteomes" id="UP000694545"/>
    </source>
</evidence>
<keyword evidence="6" id="KW-0067">ATP-binding</keyword>
<feature type="domain" description="UBC core" evidence="7">
    <location>
        <begin position="1"/>
        <end position="140"/>
    </location>
</feature>
<dbReference type="SUPFAM" id="SSF54495">
    <property type="entry name" value="UBC-like"/>
    <property type="match status" value="1"/>
</dbReference>
<comment type="similarity">
    <text evidence="6">Belongs to the ubiquitin-conjugating enzyme family.</text>
</comment>
<evidence type="ECO:0000256" key="1">
    <source>
        <dbReference type="ARBA" id="ARBA00000485"/>
    </source>
</evidence>
<dbReference type="InterPro" id="IPR016135">
    <property type="entry name" value="UBQ-conjugating_enzyme/RWD"/>
</dbReference>
<dbReference type="Pfam" id="PF00179">
    <property type="entry name" value="UQ_con"/>
    <property type="match status" value="1"/>
</dbReference>
<dbReference type="InterPro" id="IPR023313">
    <property type="entry name" value="UBQ-conjugating_AS"/>
</dbReference>
<dbReference type="OMA" id="GKCCLPI"/>
<evidence type="ECO:0000256" key="4">
    <source>
        <dbReference type="ARBA" id="ARBA00022786"/>
    </source>
</evidence>